<accession>A0A9E8MZK1</accession>
<feature type="domain" description="CBS" evidence="3">
    <location>
        <begin position="223"/>
        <end position="280"/>
    </location>
</feature>
<dbReference type="KEGG" id="lnu:N7U66_12370"/>
<proteinExistence type="predicted"/>
<dbReference type="GO" id="GO:0003824">
    <property type="term" value="F:catalytic activity"/>
    <property type="evidence" value="ECO:0007669"/>
    <property type="project" value="InterPro"/>
</dbReference>
<dbReference type="InterPro" id="IPR046342">
    <property type="entry name" value="CBS_dom_sf"/>
</dbReference>
<dbReference type="PANTHER" id="PTHR43080:SF2">
    <property type="entry name" value="CBS DOMAIN-CONTAINING PROTEIN"/>
    <property type="match status" value="1"/>
</dbReference>
<sequence>MTSEFEKDSIEMLDQNDIPELKALNLHNGTVYRWNRVCYGVGNGKPHIRIENRYIPSGPSMTDEIANMMFWVGVMLGKPKQYKTIHETMDFKDVKLNFFSAARYGMGTQFKWNNKTISSQDLILDELLPMAYRGLYSKGISPKDAEYYLGIIENRAHSFTASEWLIKSYRNVLQSKKRHEALQVLTANLYLKQAHDYPVSSWEVLQPDATTTFKIKKKVRHIMNTDIFSVDKKDSLELVLQIMKWKNIHHMPVINKRKNLIGLLSWNDVKSYLHKYEATTKSVQNVMKQDLITSTEDETVTKAKALMETHQIGCLPVVKGKKLIGIITLNDM</sequence>
<evidence type="ECO:0000259" key="3">
    <source>
        <dbReference type="PROSITE" id="PS51371"/>
    </source>
</evidence>
<gene>
    <name evidence="4" type="ORF">N7U66_12370</name>
</gene>
<reference evidence="4" key="1">
    <citation type="submission" date="2022-11" db="EMBL/GenBank/DDBJ databases">
        <title>Lacinutrix neustonica HL-RS19T sp. nov., isolated from the surface microlayer sample of brackish Lake Shihwa.</title>
        <authorList>
            <person name="Choi J.Y."/>
            <person name="Hwang C.Y."/>
        </authorList>
    </citation>
    <scope>NUCLEOTIDE SEQUENCE</scope>
    <source>
        <strain evidence="4">HL-RS19</strain>
    </source>
</reference>
<evidence type="ECO:0000256" key="1">
    <source>
        <dbReference type="ARBA" id="ARBA00023122"/>
    </source>
</evidence>
<dbReference type="EMBL" id="CP113088">
    <property type="protein sequence ID" value="WAC03886.1"/>
    <property type="molecule type" value="Genomic_DNA"/>
</dbReference>
<evidence type="ECO:0000313" key="4">
    <source>
        <dbReference type="EMBL" id="WAC03886.1"/>
    </source>
</evidence>
<keyword evidence="1 2" id="KW-0129">CBS domain</keyword>
<dbReference type="Proteomes" id="UP001164705">
    <property type="component" value="Chromosome"/>
</dbReference>
<dbReference type="PANTHER" id="PTHR43080">
    <property type="entry name" value="CBS DOMAIN-CONTAINING PROTEIN CBSX3, MITOCHONDRIAL"/>
    <property type="match status" value="1"/>
</dbReference>
<protein>
    <submittedName>
        <fullName evidence="4">CBS domain-containing protein</fullName>
    </submittedName>
</protein>
<dbReference type="Gene3D" id="3.30.590.20">
    <property type="match status" value="1"/>
</dbReference>
<keyword evidence="5" id="KW-1185">Reference proteome</keyword>
<evidence type="ECO:0000313" key="5">
    <source>
        <dbReference type="Proteomes" id="UP001164705"/>
    </source>
</evidence>
<dbReference type="Pfam" id="PF00571">
    <property type="entry name" value="CBS"/>
    <property type="match status" value="2"/>
</dbReference>
<dbReference type="PROSITE" id="PS51371">
    <property type="entry name" value="CBS"/>
    <property type="match status" value="2"/>
</dbReference>
<dbReference type="SMART" id="SM00116">
    <property type="entry name" value="CBS"/>
    <property type="match status" value="2"/>
</dbReference>
<dbReference type="SUPFAM" id="SSF54631">
    <property type="entry name" value="CBS-domain pair"/>
    <property type="match status" value="1"/>
</dbReference>
<dbReference type="SUPFAM" id="SSF55931">
    <property type="entry name" value="Glutamine synthetase/guanido kinase"/>
    <property type="match status" value="1"/>
</dbReference>
<organism evidence="4 5">
    <name type="scientific">Lacinutrix neustonica</name>
    <dbReference type="NCBI Taxonomy" id="2980107"/>
    <lineage>
        <taxon>Bacteria</taxon>
        <taxon>Pseudomonadati</taxon>
        <taxon>Bacteroidota</taxon>
        <taxon>Flavobacteriia</taxon>
        <taxon>Flavobacteriales</taxon>
        <taxon>Flavobacteriaceae</taxon>
        <taxon>Lacinutrix</taxon>
    </lineage>
</organism>
<dbReference type="RefSeq" id="WP_267678526.1">
    <property type="nucleotide sequence ID" value="NZ_CP113088.1"/>
</dbReference>
<dbReference type="InterPro" id="IPR051257">
    <property type="entry name" value="Diverse_CBS-Domain"/>
</dbReference>
<feature type="domain" description="CBS" evidence="3">
    <location>
        <begin position="287"/>
        <end position="332"/>
    </location>
</feature>
<dbReference type="InterPro" id="IPR014746">
    <property type="entry name" value="Gln_synth/guanido_kin_cat_dom"/>
</dbReference>
<dbReference type="Gene3D" id="3.10.580.10">
    <property type="entry name" value="CBS-domain"/>
    <property type="match status" value="1"/>
</dbReference>
<evidence type="ECO:0000256" key="2">
    <source>
        <dbReference type="PROSITE-ProRule" id="PRU00703"/>
    </source>
</evidence>
<dbReference type="AlphaFoldDB" id="A0A9E8MZK1"/>
<name>A0A9E8MZK1_9FLAO</name>
<dbReference type="InterPro" id="IPR000644">
    <property type="entry name" value="CBS_dom"/>
</dbReference>